<dbReference type="InterPro" id="IPR020827">
    <property type="entry name" value="Asparaginase/glutaminase_AS1"/>
</dbReference>
<dbReference type="FunFam" id="3.40.50.1170:FF:000001">
    <property type="entry name" value="L-asparaginase 2"/>
    <property type="match status" value="1"/>
</dbReference>
<dbReference type="InterPro" id="IPR040919">
    <property type="entry name" value="Asparaginase_C"/>
</dbReference>
<evidence type="ECO:0000256" key="7">
    <source>
        <dbReference type="PROSITE-ProRule" id="PRU10100"/>
    </source>
</evidence>
<dbReference type="AlphaFoldDB" id="A0A917FDM4"/>
<feature type="domain" description="Asparaginase/glutaminase C-terminal" evidence="9">
    <location>
        <begin position="212"/>
        <end position="326"/>
    </location>
</feature>
<accession>A0A917FDM4</accession>
<dbReference type="CDD" id="cd08963">
    <property type="entry name" value="L-asparaginase_I"/>
    <property type="match status" value="1"/>
</dbReference>
<dbReference type="InterPro" id="IPR041725">
    <property type="entry name" value="L-asparaginase_I"/>
</dbReference>
<dbReference type="GO" id="GO:0009066">
    <property type="term" value="P:aspartate family amino acid metabolic process"/>
    <property type="evidence" value="ECO:0007669"/>
    <property type="project" value="UniProtKB-ARBA"/>
</dbReference>
<feature type="active site" evidence="7">
    <location>
        <position position="91"/>
    </location>
</feature>
<dbReference type="PROSITE" id="PS00917">
    <property type="entry name" value="ASN_GLN_ASE_2"/>
    <property type="match status" value="1"/>
</dbReference>
<evidence type="ECO:0000256" key="1">
    <source>
        <dbReference type="ARBA" id="ARBA00010518"/>
    </source>
</evidence>
<comment type="caution">
    <text evidence="10">The sequence shown here is derived from an EMBL/GenBank/DDBJ whole genome shotgun (WGS) entry which is preliminary data.</text>
</comment>
<evidence type="ECO:0000256" key="2">
    <source>
        <dbReference type="ARBA" id="ARBA00012920"/>
    </source>
</evidence>
<dbReference type="GO" id="GO:0004067">
    <property type="term" value="F:asparaginase activity"/>
    <property type="evidence" value="ECO:0007669"/>
    <property type="project" value="UniProtKB-UniRule"/>
</dbReference>
<keyword evidence="11" id="KW-1185">Reference proteome</keyword>
<reference evidence="10" key="1">
    <citation type="journal article" date="2014" name="Int. J. Syst. Evol. Microbiol.">
        <title>Complete genome sequence of Corynebacterium casei LMG S-19264T (=DSM 44701T), isolated from a smear-ripened cheese.</title>
        <authorList>
            <consortium name="US DOE Joint Genome Institute (JGI-PGF)"/>
            <person name="Walter F."/>
            <person name="Albersmeier A."/>
            <person name="Kalinowski J."/>
            <person name="Ruckert C."/>
        </authorList>
    </citation>
    <scope>NUCLEOTIDE SEQUENCE</scope>
    <source>
        <strain evidence="10">CGMCC 1.15254</strain>
    </source>
</reference>
<dbReference type="InterPro" id="IPR037152">
    <property type="entry name" value="L-asparaginase_N_sf"/>
</dbReference>
<feature type="active site" description="O-isoaspartyl threonine intermediate" evidence="4">
    <location>
        <position position="14"/>
    </location>
</feature>
<organism evidence="10 11">
    <name type="scientific">Terasakiella brassicae</name>
    <dbReference type="NCBI Taxonomy" id="1634917"/>
    <lineage>
        <taxon>Bacteria</taxon>
        <taxon>Pseudomonadati</taxon>
        <taxon>Pseudomonadota</taxon>
        <taxon>Alphaproteobacteria</taxon>
        <taxon>Rhodospirillales</taxon>
        <taxon>Terasakiellaceae</taxon>
        <taxon>Terasakiella</taxon>
    </lineage>
</organism>
<evidence type="ECO:0000256" key="4">
    <source>
        <dbReference type="PIRSR" id="PIRSR001220-1"/>
    </source>
</evidence>
<dbReference type="Proteomes" id="UP000632498">
    <property type="component" value="Unassembled WGS sequence"/>
</dbReference>
<dbReference type="EMBL" id="BMHV01000017">
    <property type="protein sequence ID" value="GGF69222.1"/>
    <property type="molecule type" value="Genomic_DNA"/>
</dbReference>
<reference evidence="10" key="2">
    <citation type="submission" date="2020-09" db="EMBL/GenBank/DDBJ databases">
        <authorList>
            <person name="Sun Q."/>
            <person name="Zhou Y."/>
        </authorList>
    </citation>
    <scope>NUCLEOTIDE SEQUENCE</scope>
    <source>
        <strain evidence="10">CGMCC 1.15254</strain>
    </source>
</reference>
<dbReference type="PANTHER" id="PTHR11707:SF28">
    <property type="entry name" value="60 KDA LYSOPHOSPHOLIPASE"/>
    <property type="match status" value="1"/>
</dbReference>
<dbReference type="SMART" id="SM00870">
    <property type="entry name" value="Asparaginase"/>
    <property type="match status" value="1"/>
</dbReference>
<dbReference type="Gene3D" id="3.40.50.40">
    <property type="match status" value="1"/>
</dbReference>
<dbReference type="RefSeq" id="WP_188665531.1">
    <property type="nucleotide sequence ID" value="NZ_BMHV01000017.1"/>
</dbReference>
<dbReference type="InterPro" id="IPR027475">
    <property type="entry name" value="Asparaginase/glutaminase_AS2"/>
</dbReference>
<dbReference type="PROSITE" id="PS00144">
    <property type="entry name" value="ASN_GLN_ASE_1"/>
    <property type="match status" value="1"/>
</dbReference>
<evidence type="ECO:0000259" key="8">
    <source>
        <dbReference type="Pfam" id="PF00710"/>
    </source>
</evidence>
<evidence type="ECO:0000313" key="10">
    <source>
        <dbReference type="EMBL" id="GGF69222.1"/>
    </source>
</evidence>
<dbReference type="PRINTS" id="PR00139">
    <property type="entry name" value="ASNGLNASE"/>
</dbReference>
<dbReference type="Pfam" id="PF00710">
    <property type="entry name" value="Asparaginase"/>
    <property type="match status" value="1"/>
</dbReference>
<dbReference type="InterPro" id="IPR027474">
    <property type="entry name" value="L-asparaginase_N"/>
</dbReference>
<comment type="similarity">
    <text evidence="1">Belongs to the asparaginase 1 family.</text>
</comment>
<evidence type="ECO:0000256" key="3">
    <source>
        <dbReference type="ARBA" id="ARBA00022801"/>
    </source>
</evidence>
<feature type="active site" evidence="6">
    <location>
        <position position="14"/>
    </location>
</feature>
<dbReference type="PIRSF" id="PIRSF001220">
    <property type="entry name" value="L-ASNase_gatD"/>
    <property type="match status" value="1"/>
</dbReference>
<dbReference type="Gene3D" id="3.40.50.1170">
    <property type="entry name" value="L-asparaginase, N-terminal domain"/>
    <property type="match status" value="1"/>
</dbReference>
<dbReference type="PIRSF" id="PIRSF500176">
    <property type="entry name" value="L_ASNase"/>
    <property type="match status" value="1"/>
</dbReference>
<name>A0A917FDM4_9PROT</name>
<dbReference type="PROSITE" id="PS51732">
    <property type="entry name" value="ASN_GLN_ASE_3"/>
    <property type="match status" value="1"/>
</dbReference>
<sequence>MKKPRILIVYTGGTIGMRQTDHGYEPVEGFADLLTRRLEGRTLTPLPDYDLIEFDNLIDSANLHPTDWTKIAGTIIAHKDKYDGFVILHGTDTMAYTASALSFILLGLNKPVILTGAQIPLIELRNDAFPNVVTSLMLAADYDIPEVCLYFNGRIMRGNRCRKLKSAGFDAFDTPNFPWLGTVGINIDIRTELLLRKKTPDFHQKEFQANSVAMLQLYPGIDAHMFRGMLDSEDLKALIILSYGVGNPPNNNKGLIDFLAAARAKGLVVLNVSQCIEGAVHQGAYATGETFNQIGVVPALDLTLEAAFTKLHFLISKGCNSDLIRRELLVPYCGECNPL</sequence>
<dbReference type="FunFam" id="3.40.50.40:FF:000001">
    <property type="entry name" value="L-asparaginase 1"/>
    <property type="match status" value="1"/>
</dbReference>
<proteinExistence type="inferred from homology"/>
<dbReference type="SUPFAM" id="SSF53774">
    <property type="entry name" value="Glutaminase/Asparaginase"/>
    <property type="match status" value="1"/>
</dbReference>
<dbReference type="SFLD" id="SFLDS00057">
    <property type="entry name" value="Glutaminase/Asparaginase"/>
    <property type="match status" value="1"/>
</dbReference>
<protein>
    <recommendedName>
        <fullName evidence="2">asparaginase</fullName>
        <ecNumber evidence="2">3.5.1.1</ecNumber>
    </recommendedName>
</protein>
<evidence type="ECO:0000256" key="5">
    <source>
        <dbReference type="PIRSR" id="PIRSR001220-2"/>
    </source>
</evidence>
<dbReference type="Pfam" id="PF17763">
    <property type="entry name" value="Asparaginase_C"/>
    <property type="match status" value="1"/>
</dbReference>
<dbReference type="PANTHER" id="PTHR11707">
    <property type="entry name" value="L-ASPARAGINASE"/>
    <property type="match status" value="1"/>
</dbReference>
<feature type="domain" description="L-asparaginase N-terminal" evidence="8">
    <location>
        <begin position="5"/>
        <end position="192"/>
    </location>
</feature>
<feature type="binding site" evidence="5">
    <location>
        <begin position="91"/>
        <end position="92"/>
    </location>
    <ligand>
        <name>substrate</name>
    </ligand>
</feature>
<dbReference type="InterPro" id="IPR036152">
    <property type="entry name" value="Asp/glu_Ase-like_sf"/>
</dbReference>
<feature type="binding site" evidence="5">
    <location>
        <position position="60"/>
    </location>
    <ligand>
        <name>substrate</name>
    </ligand>
</feature>
<keyword evidence="3" id="KW-0378">Hydrolase</keyword>
<gene>
    <name evidence="10" type="primary">ansA</name>
    <name evidence="10" type="ORF">GCM10011332_24260</name>
</gene>
<evidence type="ECO:0000259" key="9">
    <source>
        <dbReference type="Pfam" id="PF17763"/>
    </source>
</evidence>
<dbReference type="EC" id="3.5.1.1" evidence="2"/>
<dbReference type="InterPro" id="IPR027473">
    <property type="entry name" value="L-asparaginase_C"/>
</dbReference>
<evidence type="ECO:0000256" key="6">
    <source>
        <dbReference type="PROSITE-ProRule" id="PRU10099"/>
    </source>
</evidence>
<dbReference type="InterPro" id="IPR006034">
    <property type="entry name" value="Asparaginase/glutaminase-like"/>
</dbReference>
<evidence type="ECO:0000313" key="11">
    <source>
        <dbReference type="Proteomes" id="UP000632498"/>
    </source>
</evidence>